<protein>
    <submittedName>
        <fullName evidence="1">Uncharacterized protein</fullName>
    </submittedName>
</protein>
<proteinExistence type="predicted"/>
<reference evidence="1" key="1">
    <citation type="submission" date="2014-11" db="EMBL/GenBank/DDBJ databases">
        <authorList>
            <person name="Amaro Gonzalez C."/>
        </authorList>
    </citation>
    <scope>NUCLEOTIDE SEQUENCE</scope>
</reference>
<name>A0A0E9QC90_ANGAN</name>
<dbReference type="AlphaFoldDB" id="A0A0E9QC90"/>
<organism evidence="1">
    <name type="scientific">Anguilla anguilla</name>
    <name type="common">European freshwater eel</name>
    <name type="synonym">Muraena anguilla</name>
    <dbReference type="NCBI Taxonomy" id="7936"/>
    <lineage>
        <taxon>Eukaryota</taxon>
        <taxon>Metazoa</taxon>
        <taxon>Chordata</taxon>
        <taxon>Craniata</taxon>
        <taxon>Vertebrata</taxon>
        <taxon>Euteleostomi</taxon>
        <taxon>Actinopterygii</taxon>
        <taxon>Neopterygii</taxon>
        <taxon>Teleostei</taxon>
        <taxon>Anguilliformes</taxon>
        <taxon>Anguillidae</taxon>
        <taxon>Anguilla</taxon>
    </lineage>
</organism>
<reference evidence="1" key="2">
    <citation type="journal article" date="2015" name="Fish Shellfish Immunol.">
        <title>Early steps in the European eel (Anguilla anguilla)-Vibrio vulnificus interaction in the gills: Role of the RtxA13 toxin.</title>
        <authorList>
            <person name="Callol A."/>
            <person name="Pajuelo D."/>
            <person name="Ebbesson L."/>
            <person name="Teles M."/>
            <person name="MacKenzie S."/>
            <person name="Amaro C."/>
        </authorList>
    </citation>
    <scope>NUCLEOTIDE SEQUENCE</scope>
</reference>
<accession>A0A0E9QC90</accession>
<evidence type="ECO:0000313" key="1">
    <source>
        <dbReference type="EMBL" id="JAH14491.1"/>
    </source>
</evidence>
<dbReference type="EMBL" id="GBXM01094086">
    <property type="protein sequence ID" value="JAH14491.1"/>
    <property type="molecule type" value="Transcribed_RNA"/>
</dbReference>
<sequence length="27" mass="3125">MSINIHSVQTIRNKNISTEITVQWLVV</sequence>